<dbReference type="AlphaFoldDB" id="R4Z725"/>
<evidence type="ECO:0000313" key="2">
    <source>
        <dbReference type="EMBL" id="CCM65042.1"/>
    </source>
</evidence>
<protein>
    <submittedName>
        <fullName evidence="2">Uncharacterized protein</fullName>
    </submittedName>
</protein>
<dbReference type="EMBL" id="CANL01000045">
    <property type="protein sequence ID" value="CCM65042.1"/>
    <property type="molecule type" value="Genomic_DNA"/>
</dbReference>
<feature type="region of interest" description="Disordered" evidence="1">
    <location>
        <begin position="1"/>
        <end position="49"/>
    </location>
</feature>
<evidence type="ECO:0000313" key="3">
    <source>
        <dbReference type="Proteomes" id="UP000018291"/>
    </source>
</evidence>
<keyword evidence="3" id="KW-1185">Reference proteome</keyword>
<name>R4Z725_9ACTN</name>
<proteinExistence type="predicted"/>
<comment type="caution">
    <text evidence="2">The sequence shown here is derived from an EMBL/GenBank/DDBJ whole genome shotgun (WGS) entry which is preliminary data.</text>
</comment>
<gene>
    <name evidence="2" type="ORF">BN381_50185</name>
</gene>
<accession>R4Z725</accession>
<reference evidence="2 3" key="1">
    <citation type="journal article" date="2013" name="ISME J.">
        <title>Metabolic model for the filamentous 'Candidatus Microthrix parvicella' based on genomic and metagenomic analyses.</title>
        <authorList>
            <person name="Jon McIlroy S."/>
            <person name="Kristiansen R."/>
            <person name="Albertsen M."/>
            <person name="Michael Karst S."/>
            <person name="Rossetti S."/>
            <person name="Lund Nielsen J."/>
            <person name="Tandoi V."/>
            <person name="James Seviour R."/>
            <person name="Nielsen P.H."/>
        </authorList>
    </citation>
    <scope>NUCLEOTIDE SEQUENCE [LARGE SCALE GENOMIC DNA]</scope>
    <source>
        <strain evidence="2 3">RN1</strain>
    </source>
</reference>
<evidence type="ECO:0000256" key="1">
    <source>
        <dbReference type="SAM" id="MobiDB-lite"/>
    </source>
</evidence>
<dbReference type="Proteomes" id="UP000018291">
    <property type="component" value="Unassembled WGS sequence"/>
</dbReference>
<dbReference type="HOGENOM" id="CLU_3133571_0_0_11"/>
<sequence>MREQTHLIRSRQRRKATPAQLLNETIPKRDQRATHPNIQRTTHRHSPVQ</sequence>
<organism evidence="2 3">
    <name type="scientific">Candidatus Neomicrothrix parvicella RN1</name>
    <dbReference type="NCBI Taxonomy" id="1229780"/>
    <lineage>
        <taxon>Bacteria</taxon>
        <taxon>Bacillati</taxon>
        <taxon>Actinomycetota</taxon>
        <taxon>Acidimicrobiia</taxon>
        <taxon>Acidimicrobiales</taxon>
        <taxon>Microthrixaceae</taxon>
        <taxon>Candidatus Neomicrothrix</taxon>
    </lineage>
</organism>